<dbReference type="RefSeq" id="WP_153235324.1">
    <property type="nucleotide sequence ID" value="NZ_WINI01000007.1"/>
</dbReference>
<evidence type="ECO:0000313" key="3">
    <source>
        <dbReference type="Proteomes" id="UP000451565"/>
    </source>
</evidence>
<gene>
    <name evidence="2" type="ORF">GEV47_13710</name>
</gene>
<name>A0A843YWQ5_9BURK</name>
<accession>A0A843YWQ5</accession>
<protein>
    <recommendedName>
        <fullName evidence="4">Lipoprotein</fullName>
    </recommendedName>
</protein>
<evidence type="ECO:0008006" key="4">
    <source>
        <dbReference type="Google" id="ProtNLM"/>
    </source>
</evidence>
<comment type="caution">
    <text evidence="2">The sequence shown here is derived from an EMBL/GenBank/DDBJ whole genome shotgun (WGS) entry which is preliminary data.</text>
</comment>
<keyword evidence="1" id="KW-0732">Signal</keyword>
<dbReference type="AlphaFoldDB" id="A0A843YWQ5"/>
<organism evidence="2 3">
    <name type="scientific">Glaciimonas soli</name>
    <dbReference type="NCBI Taxonomy" id="2590999"/>
    <lineage>
        <taxon>Bacteria</taxon>
        <taxon>Pseudomonadati</taxon>
        <taxon>Pseudomonadota</taxon>
        <taxon>Betaproteobacteria</taxon>
        <taxon>Burkholderiales</taxon>
        <taxon>Oxalobacteraceae</taxon>
        <taxon>Glaciimonas</taxon>
    </lineage>
</organism>
<dbReference type="EMBL" id="WINI01000007">
    <property type="protein sequence ID" value="MQR01731.1"/>
    <property type="molecule type" value="Genomic_DNA"/>
</dbReference>
<evidence type="ECO:0000313" key="2">
    <source>
        <dbReference type="EMBL" id="MQR01731.1"/>
    </source>
</evidence>
<evidence type="ECO:0000256" key="1">
    <source>
        <dbReference type="SAM" id="SignalP"/>
    </source>
</evidence>
<dbReference type="OrthoDB" id="8780920at2"/>
<dbReference type="PROSITE" id="PS51257">
    <property type="entry name" value="PROKAR_LIPOPROTEIN"/>
    <property type="match status" value="1"/>
</dbReference>
<keyword evidence="3" id="KW-1185">Reference proteome</keyword>
<feature type="signal peptide" evidence="1">
    <location>
        <begin position="1"/>
        <end position="32"/>
    </location>
</feature>
<feature type="chain" id="PRO_5032562679" description="Lipoprotein" evidence="1">
    <location>
        <begin position="33"/>
        <end position="166"/>
    </location>
</feature>
<reference evidence="2 3" key="1">
    <citation type="submission" date="2019-10" db="EMBL/GenBank/DDBJ databases">
        <title>Glaciimonas soli sp. nov., a psychrophilic bacterium isolated from the forest soil of a high elevation mountain in Taiwan.</title>
        <authorList>
            <person name="Wang L.-T."/>
            <person name="Shieh W.Y."/>
        </authorList>
    </citation>
    <scope>NUCLEOTIDE SEQUENCE [LARGE SCALE GENOMIC DNA]</scope>
    <source>
        <strain evidence="2 3">GS1</strain>
    </source>
</reference>
<sequence>MAVRDHCYRLFAVGLMAVVLTACNSIGGFAGAAAGVATGAVSANPAVGYAVGIGVQAGTDAATKYLFRNMQQAEQDALASVIGQLQEGETSSWQNDSRLSFSRGRGKVTVTRVVQSSLTVCKEAIFSLDDTDKMKREWFTVSACQQGEKWKWAVAEPAVDRWGSLQ</sequence>
<dbReference type="Proteomes" id="UP000451565">
    <property type="component" value="Unassembled WGS sequence"/>
</dbReference>
<proteinExistence type="predicted"/>